<accession>A0A8X7T137</accession>
<dbReference type="Pfam" id="PF22936">
    <property type="entry name" value="Pol_BBD"/>
    <property type="match status" value="1"/>
</dbReference>
<evidence type="ECO:0000259" key="4">
    <source>
        <dbReference type="PROSITE" id="PS50158"/>
    </source>
</evidence>
<dbReference type="GO" id="GO:0003676">
    <property type="term" value="F:nucleic acid binding"/>
    <property type="evidence" value="ECO:0007669"/>
    <property type="project" value="InterPro"/>
</dbReference>
<dbReference type="InterPro" id="IPR054722">
    <property type="entry name" value="PolX-like_BBD"/>
</dbReference>
<dbReference type="InterPro" id="IPR001878">
    <property type="entry name" value="Znf_CCHC"/>
</dbReference>
<dbReference type="SMART" id="SM00343">
    <property type="entry name" value="ZnF_C2HC"/>
    <property type="match status" value="2"/>
</dbReference>
<dbReference type="GO" id="GO:0006397">
    <property type="term" value="P:mRNA processing"/>
    <property type="evidence" value="ECO:0007669"/>
    <property type="project" value="UniProtKB-KW"/>
</dbReference>
<dbReference type="Gene3D" id="4.10.60.10">
    <property type="entry name" value="Zinc finger, CCHC-type"/>
    <property type="match status" value="1"/>
</dbReference>
<keyword evidence="2" id="KW-0862">Zinc</keyword>
<proteinExistence type="predicted"/>
<name>A0A8X7T137_9BASI</name>
<feature type="domain" description="CCHC-type" evidence="4">
    <location>
        <begin position="226"/>
        <end position="241"/>
    </location>
</feature>
<keyword evidence="2" id="KW-0479">Metal-binding</keyword>
<evidence type="ECO:0000256" key="2">
    <source>
        <dbReference type="PROSITE-ProRule" id="PRU00047"/>
    </source>
</evidence>
<evidence type="ECO:0000313" key="5">
    <source>
        <dbReference type="EMBL" id="KAE8258798.1"/>
    </source>
</evidence>
<dbReference type="AlphaFoldDB" id="A0A8X7T137"/>
<keyword evidence="2" id="KW-0863">Zinc-finger</keyword>
<reference evidence="5" key="2">
    <citation type="journal article" date="2019" name="IMA Fungus">
        <title>Genome sequencing and comparison of five Tilletia species to identify candidate genes for the detection of regulated species infecting wheat.</title>
        <authorList>
            <person name="Nguyen H.D.T."/>
            <person name="Sultana T."/>
            <person name="Kesanakurti P."/>
            <person name="Hambleton S."/>
        </authorList>
    </citation>
    <scope>NUCLEOTIDE SEQUENCE</scope>
    <source>
        <strain evidence="5">DAOMC 236422</strain>
    </source>
</reference>
<comment type="caution">
    <text evidence="5">The sequence shown here is derived from an EMBL/GenBank/DDBJ whole genome shotgun (WGS) entry which is preliminary data.</text>
</comment>
<dbReference type="EMBL" id="LWDG02001263">
    <property type="protein sequence ID" value="KAE8258798.1"/>
    <property type="molecule type" value="Genomic_DNA"/>
</dbReference>
<feature type="non-terminal residue" evidence="5">
    <location>
        <position position="392"/>
    </location>
</feature>
<evidence type="ECO:0000256" key="3">
    <source>
        <dbReference type="SAM" id="MobiDB-lite"/>
    </source>
</evidence>
<keyword evidence="6" id="KW-1185">Reference proteome</keyword>
<sequence length="392" mass="42981">MSLIRRTTGGAYSGLLRHETSSTGMWELLTVLNDLTTPDHINTINRNLANLFLEEGGDMVKHLERFMEIVAEADAAGLSWGRVDREKCSKFFDTLPHELIGITREWRRLDKDEQTFLRLVRLYNEEDAGRKSSAQRSMDTMAMAATRTTVKIRGVAKKTHGGKSGPSHGKGKSYPSPASSKTATSGRAPQTSSSSKRLLCYGCGGRDHVRPDCPVASQHGPGEVICWNCHQPGHAQPQCTKPRQSSSGKVKAKAYAAYPDADDMLAPILEPESDVLAASPSSTLISFMVDSGASQHIVDRVDLLVNARKPSKPLSFKTVGSKKTSDLIGDVTGFLSSGRRITFQDVVFLPGAGVNLLSEELLRERGWIKVVEQDDTAFLQHKDNSSWRMPLT</sequence>
<dbReference type="SUPFAM" id="SSF57756">
    <property type="entry name" value="Retrovirus zinc finger-like domains"/>
    <property type="match status" value="1"/>
</dbReference>
<evidence type="ECO:0000256" key="1">
    <source>
        <dbReference type="ARBA" id="ARBA00022664"/>
    </source>
</evidence>
<reference evidence="5" key="1">
    <citation type="submission" date="2016-04" db="EMBL/GenBank/DDBJ databases">
        <authorList>
            <person name="Nguyen H.D."/>
            <person name="Samba Siva P."/>
            <person name="Cullis J."/>
            <person name="Levesque C.A."/>
            <person name="Hambleton S."/>
        </authorList>
    </citation>
    <scope>NUCLEOTIDE SEQUENCE</scope>
    <source>
        <strain evidence="5">DAOMC 236422</strain>
    </source>
</reference>
<dbReference type="PROSITE" id="PS50158">
    <property type="entry name" value="ZF_CCHC"/>
    <property type="match status" value="2"/>
</dbReference>
<gene>
    <name evidence="5" type="ORF">A4X09_0g7843</name>
</gene>
<feature type="compositionally biased region" description="Polar residues" evidence="3">
    <location>
        <begin position="178"/>
        <end position="196"/>
    </location>
</feature>
<dbReference type="InterPro" id="IPR036875">
    <property type="entry name" value="Znf_CCHC_sf"/>
</dbReference>
<keyword evidence="1" id="KW-0507">mRNA processing</keyword>
<dbReference type="GO" id="GO:0008270">
    <property type="term" value="F:zinc ion binding"/>
    <property type="evidence" value="ECO:0007669"/>
    <property type="project" value="UniProtKB-KW"/>
</dbReference>
<protein>
    <recommendedName>
        <fullName evidence="4">CCHC-type domain-containing protein</fullName>
    </recommendedName>
</protein>
<organism evidence="5 6">
    <name type="scientific">Tilletia walkeri</name>
    <dbReference type="NCBI Taxonomy" id="117179"/>
    <lineage>
        <taxon>Eukaryota</taxon>
        <taxon>Fungi</taxon>
        <taxon>Dikarya</taxon>
        <taxon>Basidiomycota</taxon>
        <taxon>Ustilaginomycotina</taxon>
        <taxon>Exobasidiomycetes</taxon>
        <taxon>Tilletiales</taxon>
        <taxon>Tilletiaceae</taxon>
        <taxon>Tilletia</taxon>
    </lineage>
</organism>
<feature type="region of interest" description="Disordered" evidence="3">
    <location>
        <begin position="150"/>
        <end position="196"/>
    </location>
</feature>
<evidence type="ECO:0000313" key="6">
    <source>
        <dbReference type="Proteomes" id="UP000078113"/>
    </source>
</evidence>
<feature type="domain" description="CCHC-type" evidence="4">
    <location>
        <begin position="200"/>
        <end position="214"/>
    </location>
</feature>
<dbReference type="Proteomes" id="UP000078113">
    <property type="component" value="Unassembled WGS sequence"/>
</dbReference>